<keyword evidence="2" id="KW-0175">Coiled coil</keyword>
<dbReference type="Pfam" id="PF01527">
    <property type="entry name" value="HTH_Tnp_1"/>
    <property type="match status" value="1"/>
</dbReference>
<dbReference type="InterPro" id="IPR051839">
    <property type="entry name" value="RD_transcriptional_regulator"/>
</dbReference>
<dbReference type="EMBL" id="CP013099">
    <property type="protein sequence ID" value="ALP53201.1"/>
    <property type="molecule type" value="Genomic_DNA"/>
</dbReference>
<dbReference type="KEGG" id="tee:Tel_08545"/>
<dbReference type="AlphaFoldDB" id="A0A0S2TDF1"/>
<dbReference type="PANTHER" id="PTHR33215:SF13">
    <property type="entry name" value="PROTEIN DISTAL ANTENNA"/>
    <property type="match status" value="1"/>
</dbReference>
<dbReference type="Proteomes" id="UP000055136">
    <property type="component" value="Chromosome"/>
</dbReference>
<accession>A0A0S2TDF1</accession>
<evidence type="ECO:0000313" key="3">
    <source>
        <dbReference type="EMBL" id="ALP53201.1"/>
    </source>
</evidence>
<name>A0A0S2TDF1_9GAMM</name>
<protein>
    <submittedName>
        <fullName evidence="3">Transposase</fullName>
    </submittedName>
</protein>
<dbReference type="PANTHER" id="PTHR33215">
    <property type="entry name" value="PROTEIN DISTAL ANTENNA"/>
    <property type="match status" value="1"/>
</dbReference>
<feature type="coiled-coil region" evidence="2">
    <location>
        <begin position="66"/>
        <end position="93"/>
    </location>
</feature>
<evidence type="ECO:0000256" key="1">
    <source>
        <dbReference type="ARBA" id="ARBA00009964"/>
    </source>
</evidence>
<comment type="similarity">
    <text evidence="1">Belongs to the transposase 8 family.</text>
</comment>
<reference evidence="3" key="1">
    <citation type="submission" date="2015-10" db="EMBL/GenBank/DDBJ databases">
        <title>Description of Candidatus Tenderia electrophaga gen. nov, sp. nov., an Uncultivated Electroautotroph from a Biocathode Enrichment.</title>
        <authorList>
            <person name="Eddie B.J."/>
            <person name="Malanoski A.P."/>
            <person name="Wang Z."/>
            <person name="Hall R.J."/>
            <person name="Oh S.D."/>
            <person name="Heiner C."/>
            <person name="Lin B."/>
            <person name="Strycharz-Glaven S.M."/>
        </authorList>
    </citation>
    <scope>NUCLEOTIDE SEQUENCE [LARGE SCALE GENOMIC DNA]</scope>
    <source>
        <strain evidence="3">NRL1</strain>
    </source>
</reference>
<evidence type="ECO:0000256" key="2">
    <source>
        <dbReference type="SAM" id="Coils"/>
    </source>
</evidence>
<organism evidence="3 4">
    <name type="scientific">Candidatus Tenderia electrophaga</name>
    <dbReference type="NCBI Taxonomy" id="1748243"/>
    <lineage>
        <taxon>Bacteria</taxon>
        <taxon>Pseudomonadati</taxon>
        <taxon>Pseudomonadota</taxon>
        <taxon>Gammaproteobacteria</taxon>
        <taxon>Candidatus Tenderiales</taxon>
        <taxon>Candidatus Tenderiaceae</taxon>
        <taxon>Candidatus Tenderia</taxon>
    </lineage>
</organism>
<dbReference type="SUPFAM" id="SSF46689">
    <property type="entry name" value="Homeodomain-like"/>
    <property type="match status" value="1"/>
</dbReference>
<dbReference type="InterPro" id="IPR002514">
    <property type="entry name" value="Transposase_8"/>
</dbReference>
<sequence length="102" mass="11903">MARMKTNAYSEAFRKEAVRLANLPDRTATDVAKELGIHPGQIYNWRTQFSKLSKGQFKKVDGVDYSKEEAEEIRRLKKEVSKLKEERDFLKKATAYFAKEDK</sequence>
<proteinExistence type="inferred from homology"/>
<keyword evidence="4" id="KW-1185">Reference proteome</keyword>
<dbReference type="Gene3D" id="1.10.10.60">
    <property type="entry name" value="Homeodomain-like"/>
    <property type="match status" value="1"/>
</dbReference>
<dbReference type="GO" id="GO:0003677">
    <property type="term" value="F:DNA binding"/>
    <property type="evidence" value="ECO:0007669"/>
    <property type="project" value="InterPro"/>
</dbReference>
<gene>
    <name evidence="3" type="ORF">Tel_08545</name>
</gene>
<dbReference type="GO" id="GO:0004803">
    <property type="term" value="F:transposase activity"/>
    <property type="evidence" value="ECO:0007669"/>
    <property type="project" value="InterPro"/>
</dbReference>
<dbReference type="GO" id="GO:0006313">
    <property type="term" value="P:DNA transposition"/>
    <property type="evidence" value="ECO:0007669"/>
    <property type="project" value="InterPro"/>
</dbReference>
<dbReference type="InterPro" id="IPR009057">
    <property type="entry name" value="Homeodomain-like_sf"/>
</dbReference>
<evidence type="ECO:0000313" key="4">
    <source>
        <dbReference type="Proteomes" id="UP000055136"/>
    </source>
</evidence>